<dbReference type="KEGG" id="tpol:Mal48_09470"/>
<dbReference type="SMART" id="SM00460">
    <property type="entry name" value="TGc"/>
    <property type="match status" value="1"/>
</dbReference>
<dbReference type="AlphaFoldDB" id="A0A517QJ82"/>
<evidence type="ECO:0000313" key="3">
    <source>
        <dbReference type="EMBL" id="QDT31712.1"/>
    </source>
</evidence>
<dbReference type="PANTHER" id="PTHR33490">
    <property type="entry name" value="BLR5614 PROTEIN-RELATED"/>
    <property type="match status" value="1"/>
</dbReference>
<accession>A0A517QJ82</accession>
<reference evidence="3 4" key="1">
    <citation type="submission" date="2019-02" db="EMBL/GenBank/DDBJ databases">
        <title>Deep-cultivation of Planctomycetes and their phenomic and genomic characterization uncovers novel biology.</title>
        <authorList>
            <person name="Wiegand S."/>
            <person name="Jogler M."/>
            <person name="Boedeker C."/>
            <person name="Pinto D."/>
            <person name="Vollmers J."/>
            <person name="Rivas-Marin E."/>
            <person name="Kohn T."/>
            <person name="Peeters S.H."/>
            <person name="Heuer A."/>
            <person name="Rast P."/>
            <person name="Oberbeckmann S."/>
            <person name="Bunk B."/>
            <person name="Jeske O."/>
            <person name="Meyerdierks A."/>
            <person name="Storesund J.E."/>
            <person name="Kallscheuer N."/>
            <person name="Luecker S."/>
            <person name="Lage O.M."/>
            <person name="Pohl T."/>
            <person name="Merkel B.J."/>
            <person name="Hornburger P."/>
            <person name="Mueller R.-W."/>
            <person name="Bruemmer F."/>
            <person name="Labrenz M."/>
            <person name="Spormann A.M."/>
            <person name="Op den Camp H."/>
            <person name="Overmann J."/>
            <person name="Amann R."/>
            <person name="Jetten M.S.M."/>
            <person name="Mascher T."/>
            <person name="Medema M.H."/>
            <person name="Devos D.P."/>
            <person name="Kaster A.-K."/>
            <person name="Ovreas L."/>
            <person name="Rohde M."/>
            <person name="Galperin M.Y."/>
            <person name="Jogler C."/>
        </authorList>
    </citation>
    <scope>NUCLEOTIDE SEQUENCE [LARGE SCALE GENOMIC DNA]</scope>
    <source>
        <strain evidence="3 4">Mal48</strain>
    </source>
</reference>
<evidence type="ECO:0000313" key="4">
    <source>
        <dbReference type="Proteomes" id="UP000315724"/>
    </source>
</evidence>
<dbReference type="Gene3D" id="3.10.620.30">
    <property type="match status" value="1"/>
</dbReference>
<feature type="signal peptide" evidence="1">
    <location>
        <begin position="1"/>
        <end position="29"/>
    </location>
</feature>
<gene>
    <name evidence="3" type="ORF">Mal48_09470</name>
</gene>
<dbReference type="InterPro" id="IPR038765">
    <property type="entry name" value="Papain-like_cys_pep_sf"/>
</dbReference>
<sequence precursor="true">MPCLPFRCSALFALVLFSLALPLGQEIQAQETVKTDLEETWQTIWSQDQRVGYSHSTSSEKKVEGETIFVTDTLLSMTFNRFGQTLSIRQQSHVEETEDGKLLRFSSTMENPPNSKTVTSGFLQGAEIKLTSKVAGRSTTKTISGMEDVFSLSWPERIIQEGKLNRGEPQTFEVFAPQIGNKATITVEYSKDVPLPKKGAFHREVTLKEKFGGAPPIESIITCDQDWSFIKVSMPLLKMEMRTATEDEALAPIGEHEFDLATDTMVRVSGMQNVQQAKSVTYRIEVDGANPAEIFEESDTQKIRVINDETIELTVSKKALKNYPRLEGESTSPADLFMQASQYLECEAPILVSLASKVNEGESVAETSVALEKFVKNYVSDKNFSTAMATAAEVAESKAGDCTEHAVLLAALLRIKEIPSRVAIGFVYSAPHKAFVGHMWTEAWLNEQWVPLDATLGQGGTGCGHLTITTSSLSDDDAAPAASFLPMIHLLGRTKIEIVSTEK</sequence>
<feature type="chain" id="PRO_5022169447" evidence="1">
    <location>
        <begin position="30"/>
        <end position="503"/>
    </location>
</feature>
<dbReference type="SUPFAM" id="SSF54001">
    <property type="entry name" value="Cysteine proteinases"/>
    <property type="match status" value="1"/>
</dbReference>
<keyword evidence="4" id="KW-1185">Reference proteome</keyword>
<keyword evidence="1" id="KW-0732">Signal</keyword>
<name>A0A517QJ82_9PLAN</name>
<feature type="domain" description="Transglutaminase-like" evidence="2">
    <location>
        <begin position="394"/>
        <end position="456"/>
    </location>
</feature>
<dbReference type="RefSeq" id="WP_145196498.1">
    <property type="nucleotide sequence ID" value="NZ_CP036267.1"/>
</dbReference>
<organism evidence="3 4">
    <name type="scientific">Thalassoglobus polymorphus</name>
    <dbReference type="NCBI Taxonomy" id="2527994"/>
    <lineage>
        <taxon>Bacteria</taxon>
        <taxon>Pseudomonadati</taxon>
        <taxon>Planctomycetota</taxon>
        <taxon>Planctomycetia</taxon>
        <taxon>Planctomycetales</taxon>
        <taxon>Planctomycetaceae</taxon>
        <taxon>Thalassoglobus</taxon>
    </lineage>
</organism>
<proteinExistence type="predicted"/>
<dbReference type="InterPro" id="IPR002931">
    <property type="entry name" value="Transglutaminase-like"/>
</dbReference>
<protein>
    <submittedName>
        <fullName evidence="3">Transglutaminase-like superfamily protein</fullName>
    </submittedName>
</protein>
<dbReference type="Proteomes" id="UP000315724">
    <property type="component" value="Chromosome"/>
</dbReference>
<dbReference type="EMBL" id="CP036267">
    <property type="protein sequence ID" value="QDT31712.1"/>
    <property type="molecule type" value="Genomic_DNA"/>
</dbReference>
<dbReference type="OrthoDB" id="9804872at2"/>
<evidence type="ECO:0000259" key="2">
    <source>
        <dbReference type="SMART" id="SM00460"/>
    </source>
</evidence>
<evidence type="ECO:0000256" key="1">
    <source>
        <dbReference type="SAM" id="SignalP"/>
    </source>
</evidence>
<dbReference type="Pfam" id="PF01841">
    <property type="entry name" value="Transglut_core"/>
    <property type="match status" value="1"/>
</dbReference>